<reference evidence="1" key="1">
    <citation type="journal article" date="2022" name="Int. J. Syst. Evol. Microbiol.">
        <title>Granulimonas faecalis gen. nov., sp. nov., and Leptogranulimonas caecicola gen. nov., sp. nov., novel lactate-producing Atopobiaceae bacteria isolated from mouse intestines, and an emended description of the family Atopobiaceae.</title>
        <authorList>
            <person name="Morinaga K."/>
            <person name="Kusada H."/>
            <person name="Sakamoto S."/>
            <person name="Murakami T."/>
            <person name="Toyoda A."/>
            <person name="Mori H."/>
            <person name="Meng X.Y."/>
            <person name="Takashino M."/>
            <person name="Murotomi K."/>
            <person name="Tamaki H."/>
        </authorList>
    </citation>
    <scope>NUCLEOTIDE SEQUENCE</scope>
    <source>
        <strain evidence="1">OPF53</strain>
    </source>
</reference>
<dbReference type="SUPFAM" id="SSF56563">
    <property type="entry name" value="Major capsid protein gp5"/>
    <property type="match status" value="1"/>
</dbReference>
<keyword evidence="2" id="KW-1185">Reference proteome</keyword>
<comment type="caution">
    <text evidence="1">The sequence shown here is derived from an EMBL/GenBank/DDBJ whole genome shotgun (WGS) entry which is preliminary data.</text>
</comment>
<protein>
    <submittedName>
        <fullName evidence="1">Uncharacterized protein</fullName>
    </submittedName>
</protein>
<evidence type="ECO:0000313" key="2">
    <source>
        <dbReference type="Proteomes" id="UP001055025"/>
    </source>
</evidence>
<dbReference type="AlphaFoldDB" id="A0AAV5B3J5"/>
<organism evidence="1 2">
    <name type="scientific">Granulimonas faecalis</name>
    <dbReference type="NCBI Taxonomy" id="2894155"/>
    <lineage>
        <taxon>Bacteria</taxon>
        <taxon>Bacillati</taxon>
        <taxon>Actinomycetota</taxon>
        <taxon>Coriobacteriia</taxon>
        <taxon>Coriobacteriales</taxon>
        <taxon>Kribbibacteriaceae</taxon>
        <taxon>Granulimonas</taxon>
    </lineage>
</organism>
<proteinExistence type="predicted"/>
<dbReference type="NCBIfam" id="NF045672">
    <property type="entry name" value="MCP_gp7_epsi_15"/>
    <property type="match status" value="1"/>
</dbReference>
<gene>
    <name evidence="1" type="ORF">ATOP_13220</name>
</gene>
<dbReference type="Proteomes" id="UP001055025">
    <property type="component" value="Unassembled WGS sequence"/>
</dbReference>
<dbReference type="InterPro" id="IPR048813">
    <property type="entry name" value="GP7-like"/>
</dbReference>
<dbReference type="RefSeq" id="WP_265590880.1">
    <property type="nucleotide sequence ID" value="NZ_BQKC01000001.1"/>
</dbReference>
<sequence length="309" mass="31865">MITLAELAKNADDKLVQGFVNEVITDSALLDSLQFDNCVEAGGSTLVYGYKRVTGGLTAAFRELNAEPAASDLTFERVTTTLAILSDKWSMDRVAQAAAPDLYEQYLTESKCAIVRAFTKEFINGAPKAAAGNGPAVLGFEGMAKLLAGGATEKTAAADISTVTQASALAFAEDLDGMLSSLMRQPDLLLVSSATKVKINAVCRALGLGTTTADEAGHQVASWNGIRIEEVRDAAVCGTDVYAVCLGMDAVHGVTLKGDSAVTVSVPDWSAPGAVKSGDAEFVCGVAVKNTRAAGVLHQAAAAAKASAK</sequence>
<name>A0AAV5B3J5_9ACTN</name>
<evidence type="ECO:0000313" key="1">
    <source>
        <dbReference type="EMBL" id="GJM55667.1"/>
    </source>
</evidence>
<accession>A0AAV5B3J5</accession>
<dbReference type="EMBL" id="BQKC01000001">
    <property type="protein sequence ID" value="GJM55667.1"/>
    <property type="molecule type" value="Genomic_DNA"/>
</dbReference>